<feature type="compositionally biased region" description="Low complexity" evidence="1">
    <location>
        <begin position="178"/>
        <end position="193"/>
    </location>
</feature>
<feature type="compositionally biased region" description="Pro residues" evidence="1">
    <location>
        <begin position="1"/>
        <end position="22"/>
    </location>
</feature>
<keyword evidence="3" id="KW-1185">Reference proteome</keyword>
<proteinExistence type="predicted"/>
<organism evidence="2 3">
    <name type="scientific">Ophiocordyceps australis</name>
    <dbReference type="NCBI Taxonomy" id="1399860"/>
    <lineage>
        <taxon>Eukaryota</taxon>
        <taxon>Fungi</taxon>
        <taxon>Dikarya</taxon>
        <taxon>Ascomycota</taxon>
        <taxon>Pezizomycotina</taxon>
        <taxon>Sordariomycetes</taxon>
        <taxon>Hypocreomycetidae</taxon>
        <taxon>Hypocreales</taxon>
        <taxon>Ophiocordycipitaceae</taxon>
        <taxon>Ophiocordyceps</taxon>
    </lineage>
</organism>
<gene>
    <name evidence="2" type="ORF">CDD82_6820</name>
</gene>
<evidence type="ECO:0008006" key="4">
    <source>
        <dbReference type="Google" id="ProtNLM"/>
    </source>
</evidence>
<dbReference type="AlphaFoldDB" id="A0A2C5YVN2"/>
<feature type="compositionally biased region" description="Pro residues" evidence="1">
    <location>
        <begin position="167"/>
        <end position="177"/>
    </location>
</feature>
<evidence type="ECO:0000313" key="3">
    <source>
        <dbReference type="Proteomes" id="UP000224854"/>
    </source>
</evidence>
<sequence>MTTTPSPSPSSPPLAPRAPAPAPGIRDAHFPCKTANACRKRHERLMERKGADDWDARKLQRLAREYMAMRREIWSGLAARTGEKWHIVEQKVRRVLSVFSTRRASNRNQCMANGLRNLQSAARAASRRDRLESGSHMAAYDDDSGVSGIALTPIDEADASYSSPEAFPHPPPPPPPSHLQQHQHQQFQAPAHPCFNPCASPPFTTPFTLAPQPFSYSSAVPPRPRPAPRRFPSATAAAAAAAAALNNGSYLHDERMHAVDMGIGSIINQPGRGLG</sequence>
<name>A0A2C5YVN2_9HYPO</name>
<feature type="region of interest" description="Disordered" evidence="1">
    <location>
        <begin position="159"/>
        <end position="193"/>
    </location>
</feature>
<protein>
    <recommendedName>
        <fullName evidence="4">Myb-like domain-containing protein</fullName>
    </recommendedName>
</protein>
<dbReference type="EMBL" id="NJEU01000736">
    <property type="protein sequence ID" value="PHH70961.1"/>
    <property type="molecule type" value="Genomic_DNA"/>
</dbReference>
<comment type="caution">
    <text evidence="2">The sequence shown here is derived from an EMBL/GenBank/DDBJ whole genome shotgun (WGS) entry which is preliminary data.</text>
</comment>
<accession>A0A2C5YVN2</accession>
<evidence type="ECO:0000256" key="1">
    <source>
        <dbReference type="SAM" id="MobiDB-lite"/>
    </source>
</evidence>
<dbReference type="OrthoDB" id="4151352at2759"/>
<evidence type="ECO:0000313" key="2">
    <source>
        <dbReference type="EMBL" id="PHH70961.1"/>
    </source>
</evidence>
<feature type="region of interest" description="Disordered" evidence="1">
    <location>
        <begin position="1"/>
        <end position="28"/>
    </location>
</feature>
<reference evidence="2 3" key="1">
    <citation type="submission" date="2017-06" db="EMBL/GenBank/DDBJ databases">
        <title>Ant-infecting Ophiocordyceps genomes reveal a high diversity of potential behavioral manipulation genes and a possible major role for enterotoxins.</title>
        <authorList>
            <person name="De Bekker C."/>
            <person name="Evans H.C."/>
            <person name="Brachmann A."/>
            <person name="Hughes D.P."/>
        </authorList>
    </citation>
    <scope>NUCLEOTIDE SEQUENCE [LARGE SCALE GENOMIC DNA]</scope>
    <source>
        <strain evidence="2 3">1348a</strain>
    </source>
</reference>
<dbReference type="Proteomes" id="UP000224854">
    <property type="component" value="Unassembled WGS sequence"/>
</dbReference>